<evidence type="ECO:0000256" key="1">
    <source>
        <dbReference type="ARBA" id="ARBA00001933"/>
    </source>
</evidence>
<dbReference type="PANTHER" id="PTHR42885">
    <property type="entry name" value="HISTIDINOL-PHOSPHATE AMINOTRANSFERASE-RELATED"/>
    <property type="match status" value="1"/>
</dbReference>
<keyword evidence="5" id="KW-0032">Aminotransferase</keyword>
<sequence>MGISTVQAEPIADATIYRSGGVGLAEVRHGMSSDWMGCDWDKPRLGWGPWPVGTVFTVNDVMKIHGDQAARGADLDFAVNVRHPAPPTWLQEALAHRLGDLGAYPWEEQETREAIADFHGCDPSEIMLLNGVAEGFSLLPQIFGGGRTTAAGGAACRRGDGLRAAVLHPSFTEPDLALTSANIPVTRVIRWSLTDEDWPGVIPDDANLVVIGNPTNPTGVLHRREDIERALKPGRIVLVDEAFIDMATSGPIDDADATDGVRSERQSENEGECPESLVPHRPAGVVVARSLTKTFSVAGLRCGYFVGDADVIERLSHGRPPWAVGTLALEAMRQAVSSRGIEWSRHDKEEMVRNRVAMVEALTAACWNVYPSAAPFMLAIPPERYGPASPESTRRLTQELAARGIAVRRTDTFPGLDGTALRLAVRPPRDVEQLIDAVQHIQSSRRA</sequence>
<dbReference type="OrthoDB" id="3401872at2"/>
<name>C4LHY7_CORK4</name>
<proteinExistence type="predicted"/>
<dbReference type="HOGENOM" id="CLU_017584_3_2_11"/>
<dbReference type="InterPro" id="IPR015421">
    <property type="entry name" value="PyrdxlP-dep_Trfase_major"/>
</dbReference>
<dbReference type="KEGG" id="ckp:ckrop_0681"/>
<dbReference type="InterPro" id="IPR015422">
    <property type="entry name" value="PyrdxlP-dep_Trfase_small"/>
</dbReference>
<dbReference type="InterPro" id="IPR015424">
    <property type="entry name" value="PyrdxlP-dep_Trfase"/>
</dbReference>
<keyword evidence="2" id="KW-0663">Pyridoxal phosphate</keyword>
<reference evidence="5 6" key="1">
    <citation type="journal article" date="2008" name="J. Biotechnol.">
        <title>Ultrafast pyrosequencing of Corynebacterium kroppenstedtii DSM44385 revealed insights into the physiology of a lipophilic corynebacterium that lacks mycolic acids.</title>
        <authorList>
            <person name="Tauch A."/>
            <person name="Schneider J."/>
            <person name="Szczepanowski R."/>
            <person name="Tilker A."/>
            <person name="Viehoever P."/>
            <person name="Gartemann K.-H."/>
            <person name="Arnold W."/>
            <person name="Blom J."/>
            <person name="Brinkrolf K."/>
            <person name="Brune I."/>
            <person name="Goetker S."/>
            <person name="Weisshaar B."/>
            <person name="Goesmann A."/>
            <person name="Droege M."/>
            <person name="Puehler A."/>
        </authorList>
    </citation>
    <scope>NUCLEOTIDE SEQUENCE [LARGE SCALE GENOMIC DNA]</scope>
    <source>
        <strain evidence="6">DSM 44385 / JCM 11950 / CIP 105744 / CCUG 35717</strain>
    </source>
</reference>
<comment type="cofactor">
    <cofactor evidence="1">
        <name>pyridoxal 5'-phosphate</name>
        <dbReference type="ChEBI" id="CHEBI:597326"/>
    </cofactor>
</comment>
<dbReference type="SUPFAM" id="SSF53383">
    <property type="entry name" value="PLP-dependent transferases"/>
    <property type="match status" value="1"/>
</dbReference>
<feature type="domain" description="Aminotransferase class I/classII large" evidence="4">
    <location>
        <begin position="85"/>
        <end position="437"/>
    </location>
</feature>
<dbReference type="Gene3D" id="3.40.640.10">
    <property type="entry name" value="Type I PLP-dependent aspartate aminotransferase-like (Major domain)"/>
    <property type="match status" value="1"/>
</dbReference>
<dbReference type="Proteomes" id="UP000001473">
    <property type="component" value="Chromosome"/>
</dbReference>
<evidence type="ECO:0000259" key="4">
    <source>
        <dbReference type="Pfam" id="PF00155"/>
    </source>
</evidence>
<evidence type="ECO:0000256" key="3">
    <source>
        <dbReference type="SAM" id="MobiDB-lite"/>
    </source>
</evidence>
<evidence type="ECO:0000313" key="6">
    <source>
        <dbReference type="Proteomes" id="UP000001473"/>
    </source>
</evidence>
<dbReference type="PANTHER" id="PTHR42885:SF1">
    <property type="entry name" value="THREONINE-PHOSPHATE DECARBOXYLASE"/>
    <property type="match status" value="1"/>
</dbReference>
<accession>C4LHY7</accession>
<organism evidence="5 6">
    <name type="scientific">Corynebacterium kroppenstedtii (strain DSM 44385 / JCM 11950 / CIP 105744 / CCUG 35717)</name>
    <dbReference type="NCBI Taxonomy" id="645127"/>
    <lineage>
        <taxon>Bacteria</taxon>
        <taxon>Bacillati</taxon>
        <taxon>Actinomycetota</taxon>
        <taxon>Actinomycetes</taxon>
        <taxon>Mycobacteriales</taxon>
        <taxon>Corynebacteriaceae</taxon>
        <taxon>Corynebacterium</taxon>
    </lineage>
</organism>
<dbReference type="STRING" id="645127.ckrop_0681"/>
<dbReference type="CDD" id="cd00609">
    <property type="entry name" value="AAT_like"/>
    <property type="match status" value="1"/>
</dbReference>
<feature type="region of interest" description="Disordered" evidence="3">
    <location>
        <begin position="253"/>
        <end position="278"/>
    </location>
</feature>
<keyword evidence="6" id="KW-1185">Reference proteome</keyword>
<dbReference type="eggNOG" id="COG0079">
    <property type="taxonomic scope" value="Bacteria"/>
</dbReference>
<evidence type="ECO:0000256" key="2">
    <source>
        <dbReference type="ARBA" id="ARBA00022898"/>
    </source>
</evidence>
<dbReference type="GO" id="GO:0030170">
    <property type="term" value="F:pyridoxal phosphate binding"/>
    <property type="evidence" value="ECO:0007669"/>
    <property type="project" value="InterPro"/>
</dbReference>
<dbReference type="NCBIfam" id="NF005915">
    <property type="entry name" value="PRK07908.1"/>
    <property type="match status" value="1"/>
</dbReference>
<protein>
    <submittedName>
        <fullName evidence="5">Putative aminotransferase</fullName>
    </submittedName>
</protein>
<dbReference type="AlphaFoldDB" id="C4LHY7"/>
<evidence type="ECO:0000313" key="5">
    <source>
        <dbReference type="EMBL" id="ACR17442.1"/>
    </source>
</evidence>
<dbReference type="Pfam" id="PF00155">
    <property type="entry name" value="Aminotran_1_2"/>
    <property type="match status" value="1"/>
</dbReference>
<feature type="compositionally biased region" description="Basic and acidic residues" evidence="3">
    <location>
        <begin position="259"/>
        <end position="268"/>
    </location>
</feature>
<dbReference type="GO" id="GO:0008483">
    <property type="term" value="F:transaminase activity"/>
    <property type="evidence" value="ECO:0007669"/>
    <property type="project" value="UniProtKB-KW"/>
</dbReference>
<gene>
    <name evidence="5" type="ordered locus">ckrop_0681</name>
</gene>
<keyword evidence="5" id="KW-0808">Transferase</keyword>
<dbReference type="EMBL" id="CP001620">
    <property type="protein sequence ID" value="ACR17442.1"/>
    <property type="molecule type" value="Genomic_DNA"/>
</dbReference>
<dbReference type="Gene3D" id="3.90.1150.10">
    <property type="entry name" value="Aspartate Aminotransferase, domain 1"/>
    <property type="match status" value="1"/>
</dbReference>
<dbReference type="InterPro" id="IPR004839">
    <property type="entry name" value="Aminotransferase_I/II_large"/>
</dbReference>